<dbReference type="OrthoDB" id="3133596at2759"/>
<reference evidence="3" key="2">
    <citation type="submission" date="2015-01" db="EMBL/GenBank/DDBJ databases">
        <title>Evolutionary Origins and Diversification of the Mycorrhizal Mutualists.</title>
        <authorList>
            <consortium name="DOE Joint Genome Institute"/>
            <consortium name="Mycorrhizal Genomics Consortium"/>
            <person name="Kohler A."/>
            <person name="Kuo A."/>
            <person name="Nagy L.G."/>
            <person name="Floudas D."/>
            <person name="Copeland A."/>
            <person name="Barry K.W."/>
            <person name="Cichocki N."/>
            <person name="Veneault-Fourrey C."/>
            <person name="LaButti K."/>
            <person name="Lindquist E.A."/>
            <person name="Lipzen A."/>
            <person name="Lundell T."/>
            <person name="Morin E."/>
            <person name="Murat C."/>
            <person name="Riley R."/>
            <person name="Ohm R."/>
            <person name="Sun H."/>
            <person name="Tunlid A."/>
            <person name="Henrissat B."/>
            <person name="Grigoriev I.V."/>
            <person name="Hibbett D.S."/>
            <person name="Martin F."/>
        </authorList>
    </citation>
    <scope>NUCLEOTIDE SEQUENCE [LARGE SCALE GENOMIC DNA]</scope>
    <source>
        <strain evidence="3">LaAM-08-1</strain>
    </source>
</reference>
<gene>
    <name evidence="2" type="ORF">K443DRAFT_335197</name>
</gene>
<evidence type="ECO:0000313" key="3">
    <source>
        <dbReference type="Proteomes" id="UP000054477"/>
    </source>
</evidence>
<evidence type="ECO:0000256" key="1">
    <source>
        <dbReference type="SAM" id="MobiDB-lite"/>
    </source>
</evidence>
<keyword evidence="3" id="KW-1185">Reference proteome</keyword>
<organism evidence="2 3">
    <name type="scientific">Laccaria amethystina LaAM-08-1</name>
    <dbReference type="NCBI Taxonomy" id="1095629"/>
    <lineage>
        <taxon>Eukaryota</taxon>
        <taxon>Fungi</taxon>
        <taxon>Dikarya</taxon>
        <taxon>Basidiomycota</taxon>
        <taxon>Agaricomycotina</taxon>
        <taxon>Agaricomycetes</taxon>
        <taxon>Agaricomycetidae</taxon>
        <taxon>Agaricales</taxon>
        <taxon>Agaricineae</taxon>
        <taxon>Hydnangiaceae</taxon>
        <taxon>Laccaria</taxon>
    </lineage>
</organism>
<dbReference type="Proteomes" id="UP000054477">
    <property type="component" value="Unassembled WGS sequence"/>
</dbReference>
<dbReference type="HOGENOM" id="CLU_1049970_0_0_1"/>
<sequence length="265" mass="29677">MCMGHGTWNLQRSHPLQPLSPFVVPEISDVSCTLIFIPLISVGAKFHSLLDKDNWLLLPDNETLALFSFGTVFPQYKSGDIFNYKFVPLRQMDSVPIHLQIKQDPPISPAFFRTIVHPFDDLPIIRSHLRPHFVIYNAALKLLDNGQYQDQHPTLADSFEEILTIYFQWTAPPTDEFLNASIAPSAPEEEEESDACSAVTRLSVQTTQTAPGRVSGFKKRSRLGDNQDEVDFNEETPTKKSRSVESGGILGVPQLAYDTTTGESL</sequence>
<dbReference type="AlphaFoldDB" id="A0A0C9YC07"/>
<protein>
    <submittedName>
        <fullName evidence="2">Uncharacterized protein</fullName>
    </submittedName>
</protein>
<feature type="compositionally biased region" description="Polar residues" evidence="1">
    <location>
        <begin position="200"/>
        <end position="210"/>
    </location>
</feature>
<accession>A0A0C9YC07</accession>
<name>A0A0C9YC07_9AGAR</name>
<proteinExistence type="predicted"/>
<reference evidence="2 3" key="1">
    <citation type="submission" date="2014-04" db="EMBL/GenBank/DDBJ databases">
        <authorList>
            <consortium name="DOE Joint Genome Institute"/>
            <person name="Kuo A."/>
            <person name="Kohler A."/>
            <person name="Nagy L.G."/>
            <person name="Floudas D."/>
            <person name="Copeland A."/>
            <person name="Barry K.W."/>
            <person name="Cichocki N."/>
            <person name="Veneault-Fourrey C."/>
            <person name="LaButti K."/>
            <person name="Lindquist E.A."/>
            <person name="Lipzen A."/>
            <person name="Lundell T."/>
            <person name="Morin E."/>
            <person name="Murat C."/>
            <person name="Sun H."/>
            <person name="Tunlid A."/>
            <person name="Henrissat B."/>
            <person name="Grigoriev I.V."/>
            <person name="Hibbett D.S."/>
            <person name="Martin F."/>
            <person name="Nordberg H.P."/>
            <person name="Cantor M.N."/>
            <person name="Hua S.X."/>
        </authorList>
    </citation>
    <scope>NUCLEOTIDE SEQUENCE [LARGE SCALE GENOMIC DNA]</scope>
    <source>
        <strain evidence="2 3">LaAM-08-1</strain>
    </source>
</reference>
<dbReference type="EMBL" id="KN838558">
    <property type="protein sequence ID" value="KIK05673.1"/>
    <property type="molecule type" value="Genomic_DNA"/>
</dbReference>
<dbReference type="STRING" id="1095629.A0A0C9YC07"/>
<feature type="region of interest" description="Disordered" evidence="1">
    <location>
        <begin position="184"/>
        <end position="265"/>
    </location>
</feature>
<evidence type="ECO:0000313" key="2">
    <source>
        <dbReference type="EMBL" id="KIK05673.1"/>
    </source>
</evidence>